<feature type="binding site" evidence="4">
    <location>
        <position position="560"/>
    </location>
    <ligand>
        <name>AMP</name>
        <dbReference type="ChEBI" id="CHEBI:456215"/>
    </ligand>
</feature>
<feature type="binding site" evidence="5">
    <location>
        <position position="397"/>
    </location>
    <ligand>
        <name>Zn(2+)</name>
        <dbReference type="ChEBI" id="CHEBI:29105"/>
        <label>1</label>
    </ligand>
</feature>
<organism evidence="8 9">
    <name type="scientific">Stentor coeruleus</name>
    <dbReference type="NCBI Taxonomy" id="5963"/>
    <lineage>
        <taxon>Eukaryota</taxon>
        <taxon>Sar</taxon>
        <taxon>Alveolata</taxon>
        <taxon>Ciliophora</taxon>
        <taxon>Postciliodesmatophora</taxon>
        <taxon>Heterotrichea</taxon>
        <taxon>Heterotrichida</taxon>
        <taxon>Stentoridae</taxon>
        <taxon>Stentor</taxon>
    </lineage>
</organism>
<dbReference type="GO" id="GO:0007165">
    <property type="term" value="P:signal transduction"/>
    <property type="evidence" value="ECO:0007669"/>
    <property type="project" value="InterPro"/>
</dbReference>
<dbReference type="InterPro" id="IPR003607">
    <property type="entry name" value="HD/PDEase_dom"/>
</dbReference>
<feature type="binding site" evidence="5">
    <location>
        <position position="360"/>
    </location>
    <ligand>
        <name>Zn(2+)</name>
        <dbReference type="ChEBI" id="CHEBI:29105"/>
        <label>1</label>
    </ligand>
</feature>
<dbReference type="Proteomes" id="UP000187209">
    <property type="component" value="Unassembled WGS sequence"/>
</dbReference>
<evidence type="ECO:0000256" key="4">
    <source>
        <dbReference type="PIRSR" id="PIRSR623088-2"/>
    </source>
</evidence>
<dbReference type="OrthoDB" id="302125at2759"/>
<evidence type="ECO:0000256" key="6">
    <source>
        <dbReference type="SAM" id="Phobius"/>
    </source>
</evidence>
<evidence type="ECO:0000256" key="3">
    <source>
        <dbReference type="PIRSR" id="PIRSR623088-1"/>
    </source>
</evidence>
<sequence>MELYLFVFTLSLLSLSNNIAYYSINGDISVLVLGIVLSFLLTIFLILFYITERLQNKNCQRIFIPALYFLIGLCFVFEDPDVIRMFLPISDIPSYMPGLLSLVLLSLTTKNKLFKGPDSSFAIIILGVLSFCLVVGQSEIRGRAVYLFLGLIMLFFESLRVKLLQKKKIHVIKYDDIPIDKNCELEFEEITTKLLETVDYLTSILSDPEKLDQGIKASITNIKIISHNLQKKNNIYSVKPKSVTKNMDEQDKIFIEESCFGPNMKNPPSVHDHSIKIQNEFSYGVNELMGLLKNISKDWNFNTFFFSDCSNNNPIQLAGLYVFKHFNLDEIFKIPDIMIKNFLKDLEGTYMNNPYHNSIHATDVMCSHLFLLCNSQLFRYSSSLDIMASIISALGHDAGHPAKNNRFLVITKHELAIEYNDISVLEMLHASTVFKLILNPESSIFMNLTTDQWNLARKLIIEMILATDMSKHFDLLGQFRGKYKSPESFELSNNDMRIELLRLIIKAADIGHAAKSIELHEKWCRRVVEEFYTQGDIEKKLGLPVSMYCDRETTDISKSQAGFIKNIVLPLFNAVNFVLDSEFIESFCVEQLKVNESFWVQRRKSIRGRSLILKDAEYVNYLSNLADVRDPDRKPSLPDKCLT</sequence>
<protein>
    <recommendedName>
        <fullName evidence="7">PDEase domain-containing protein</fullName>
    </recommendedName>
</protein>
<dbReference type="InterPro" id="IPR002073">
    <property type="entry name" value="PDEase_catalytic_dom"/>
</dbReference>
<feature type="domain" description="PDEase" evidence="7">
    <location>
        <begin position="269"/>
        <end position="606"/>
    </location>
</feature>
<evidence type="ECO:0000256" key="5">
    <source>
        <dbReference type="PIRSR" id="PIRSR623088-3"/>
    </source>
</evidence>
<dbReference type="GO" id="GO:0046872">
    <property type="term" value="F:metal ion binding"/>
    <property type="evidence" value="ECO:0007669"/>
    <property type="project" value="UniProtKB-KW"/>
</dbReference>
<feature type="binding site" evidence="5">
    <location>
        <position position="396"/>
    </location>
    <ligand>
        <name>Zn(2+)</name>
        <dbReference type="ChEBI" id="CHEBI:29105"/>
        <label>1</label>
    </ligand>
</feature>
<keyword evidence="6" id="KW-1133">Transmembrane helix</keyword>
<keyword evidence="1 5" id="KW-0479">Metal-binding</keyword>
<dbReference type="PANTHER" id="PTHR11347">
    <property type="entry name" value="CYCLIC NUCLEOTIDE PHOSPHODIESTERASE"/>
    <property type="match status" value="1"/>
</dbReference>
<comment type="caution">
    <text evidence="8">The sequence shown here is derived from an EMBL/GenBank/DDBJ whole genome shotgun (WGS) entry which is preliminary data.</text>
</comment>
<feature type="transmembrane region" description="Helical" evidence="6">
    <location>
        <begin position="28"/>
        <end position="50"/>
    </location>
</feature>
<evidence type="ECO:0000259" key="7">
    <source>
        <dbReference type="PROSITE" id="PS51845"/>
    </source>
</evidence>
<evidence type="ECO:0000313" key="8">
    <source>
        <dbReference type="EMBL" id="OMJ90706.1"/>
    </source>
</evidence>
<dbReference type="Gene3D" id="1.10.1300.10">
    <property type="entry name" value="3'5'-cyclic nucleotide phosphodiesterase, catalytic domain"/>
    <property type="match status" value="1"/>
</dbReference>
<reference evidence="8 9" key="1">
    <citation type="submission" date="2016-11" db="EMBL/GenBank/DDBJ databases">
        <title>The macronuclear genome of Stentor coeruleus: a giant cell with tiny introns.</title>
        <authorList>
            <person name="Slabodnick M."/>
            <person name="Ruby J.G."/>
            <person name="Reiff S.B."/>
            <person name="Swart E.C."/>
            <person name="Gosai S."/>
            <person name="Prabakaran S."/>
            <person name="Witkowska E."/>
            <person name="Larue G.E."/>
            <person name="Fisher S."/>
            <person name="Freeman R.M."/>
            <person name="Gunawardena J."/>
            <person name="Chu W."/>
            <person name="Stover N.A."/>
            <person name="Gregory B.D."/>
            <person name="Nowacki M."/>
            <person name="Derisi J."/>
            <person name="Roy S.W."/>
            <person name="Marshall W.F."/>
            <person name="Sood P."/>
        </authorList>
    </citation>
    <scope>NUCLEOTIDE SEQUENCE [LARGE SCALE GENOMIC DNA]</scope>
    <source>
        <strain evidence="8">WM001</strain>
    </source>
</reference>
<gene>
    <name evidence="8" type="ORF">SteCoe_6880</name>
</gene>
<dbReference type="InterPro" id="IPR036971">
    <property type="entry name" value="PDEase_catalytic_dom_sf"/>
</dbReference>
<feature type="binding site" evidence="5">
    <location>
        <position position="397"/>
    </location>
    <ligand>
        <name>Zn(2+)</name>
        <dbReference type="ChEBI" id="CHEBI:29105"/>
        <label>2</label>
    </ligand>
</feature>
<feature type="transmembrane region" description="Helical" evidence="6">
    <location>
        <begin position="144"/>
        <end position="163"/>
    </location>
</feature>
<dbReference type="InterPro" id="IPR023088">
    <property type="entry name" value="PDEase"/>
</dbReference>
<feature type="binding site" evidence="4">
    <location>
        <position position="509"/>
    </location>
    <ligand>
        <name>AMP</name>
        <dbReference type="ChEBI" id="CHEBI:456215"/>
    </ligand>
</feature>
<feature type="transmembrane region" description="Helical" evidence="6">
    <location>
        <begin position="62"/>
        <end position="80"/>
    </location>
</feature>
<feature type="active site" description="Proton donor" evidence="3">
    <location>
        <position position="356"/>
    </location>
</feature>
<dbReference type="Pfam" id="PF00233">
    <property type="entry name" value="PDEase_I"/>
    <property type="match status" value="1"/>
</dbReference>
<feature type="transmembrane region" description="Helical" evidence="6">
    <location>
        <begin position="121"/>
        <end position="138"/>
    </location>
</feature>
<accession>A0A1R2CNX6</accession>
<dbReference type="GO" id="GO:0004114">
    <property type="term" value="F:3',5'-cyclic-nucleotide phosphodiesterase activity"/>
    <property type="evidence" value="ECO:0007669"/>
    <property type="project" value="InterPro"/>
</dbReference>
<feature type="binding site" evidence="5">
    <location>
        <position position="509"/>
    </location>
    <ligand>
        <name>Zn(2+)</name>
        <dbReference type="ChEBI" id="CHEBI:29105"/>
        <label>1</label>
    </ligand>
</feature>
<evidence type="ECO:0000313" key="9">
    <source>
        <dbReference type="Proteomes" id="UP000187209"/>
    </source>
</evidence>
<name>A0A1R2CNX6_9CILI</name>
<keyword evidence="2" id="KW-0378">Hydrolase</keyword>
<evidence type="ECO:0000256" key="2">
    <source>
        <dbReference type="ARBA" id="ARBA00022801"/>
    </source>
</evidence>
<dbReference type="PROSITE" id="PS51845">
    <property type="entry name" value="PDEASE_I_2"/>
    <property type="match status" value="1"/>
</dbReference>
<keyword evidence="9" id="KW-1185">Reference proteome</keyword>
<keyword evidence="6" id="KW-0472">Membrane</keyword>
<dbReference type="EMBL" id="MPUH01000097">
    <property type="protein sequence ID" value="OMJ90706.1"/>
    <property type="molecule type" value="Genomic_DNA"/>
</dbReference>
<dbReference type="PRINTS" id="PR00387">
    <property type="entry name" value="PDIESTERASE1"/>
</dbReference>
<evidence type="ECO:0000256" key="1">
    <source>
        <dbReference type="ARBA" id="ARBA00022723"/>
    </source>
</evidence>
<dbReference type="SUPFAM" id="SSF109604">
    <property type="entry name" value="HD-domain/PDEase-like"/>
    <property type="match status" value="1"/>
</dbReference>
<feature type="binding site" evidence="4">
    <location>
        <begin position="356"/>
        <end position="360"/>
    </location>
    <ligand>
        <name>AMP</name>
        <dbReference type="ChEBI" id="CHEBI:456215"/>
    </ligand>
</feature>
<dbReference type="AlphaFoldDB" id="A0A1R2CNX6"/>
<dbReference type="CDD" id="cd00077">
    <property type="entry name" value="HDc"/>
    <property type="match status" value="1"/>
</dbReference>
<proteinExistence type="predicted"/>
<feature type="binding site" evidence="4">
    <location>
        <position position="397"/>
    </location>
    <ligand>
        <name>AMP</name>
        <dbReference type="ChEBI" id="CHEBI:456215"/>
    </ligand>
</feature>
<keyword evidence="6" id="KW-0812">Transmembrane</keyword>